<dbReference type="AlphaFoldDB" id="A0A0F8WPU6"/>
<organism evidence="1">
    <name type="scientific">marine sediment metagenome</name>
    <dbReference type="NCBI Taxonomy" id="412755"/>
    <lineage>
        <taxon>unclassified sequences</taxon>
        <taxon>metagenomes</taxon>
        <taxon>ecological metagenomes</taxon>
    </lineage>
</organism>
<accession>A0A0F8WPU6</accession>
<sequence length="82" mass="9210">MSFVELDDVDISDNGAVLLGEYIVCDSHYPRPVRIISHAHSDRMLQINESINYCKNVIATPVTRDIIGVLRGGENRRSCYTS</sequence>
<name>A0A0F8WPU6_9ZZZZ</name>
<proteinExistence type="predicted"/>
<reference evidence="1" key="1">
    <citation type="journal article" date="2015" name="Nature">
        <title>Complex archaea that bridge the gap between prokaryotes and eukaryotes.</title>
        <authorList>
            <person name="Spang A."/>
            <person name="Saw J.H."/>
            <person name="Jorgensen S.L."/>
            <person name="Zaremba-Niedzwiedzka K."/>
            <person name="Martijn J."/>
            <person name="Lind A.E."/>
            <person name="van Eijk R."/>
            <person name="Schleper C."/>
            <person name="Guy L."/>
            <person name="Ettema T.J."/>
        </authorList>
    </citation>
    <scope>NUCLEOTIDE SEQUENCE</scope>
</reference>
<evidence type="ECO:0000313" key="1">
    <source>
        <dbReference type="EMBL" id="KKK58912.1"/>
    </source>
</evidence>
<comment type="caution">
    <text evidence="1">The sequence shown here is derived from an EMBL/GenBank/DDBJ whole genome shotgun (WGS) entry which is preliminary data.</text>
</comment>
<dbReference type="EMBL" id="LAZR01063740">
    <property type="protein sequence ID" value="KKK58912.1"/>
    <property type="molecule type" value="Genomic_DNA"/>
</dbReference>
<protein>
    <submittedName>
        <fullName evidence="1">Uncharacterized protein</fullName>
    </submittedName>
</protein>
<gene>
    <name evidence="1" type="ORF">LCGC14_3039650</name>
</gene>